<name>A0A8S2EZ48_9BILA</name>
<dbReference type="GO" id="GO:0055080">
    <property type="term" value="P:monoatomic cation homeostasis"/>
    <property type="evidence" value="ECO:0007669"/>
    <property type="project" value="TreeGrafter"/>
</dbReference>
<gene>
    <name evidence="3" type="ORF">OVA965_LOCUS30826</name>
    <name evidence="4" type="ORF">TMI583_LOCUS31634</name>
</gene>
<evidence type="ECO:0000313" key="5">
    <source>
        <dbReference type="Proteomes" id="UP000677228"/>
    </source>
</evidence>
<sequence length="167" mass="19153">MITASERLTRAFAGPKHEILSGTSYKHSRGSNRSPSIVPDENSVSRLIDNRKNKVQVGDEHRQASEYRWPRDTLLSVISIFVHFSTKSLKELAKLINDPQLHLPELLDAKCHSRLADIAHILLKLGGYDPITMSYRGLQNYFQKLLPCTNWTHETLRPPLNNLLRRM</sequence>
<dbReference type="PANTHER" id="PTHR31781:SF1">
    <property type="entry name" value="PROTEIN UNC-80 HOMOLOG"/>
    <property type="match status" value="1"/>
</dbReference>
<dbReference type="Proteomes" id="UP000677228">
    <property type="component" value="Unassembled WGS sequence"/>
</dbReference>
<reference evidence="3" key="1">
    <citation type="submission" date="2021-02" db="EMBL/GenBank/DDBJ databases">
        <authorList>
            <person name="Nowell W R."/>
        </authorList>
    </citation>
    <scope>NUCLEOTIDE SEQUENCE</scope>
</reference>
<evidence type="ECO:0000259" key="2">
    <source>
        <dbReference type="Pfam" id="PF20262"/>
    </source>
</evidence>
<feature type="compositionally biased region" description="Basic and acidic residues" evidence="1">
    <location>
        <begin position="48"/>
        <end position="62"/>
    </location>
</feature>
<dbReference type="PANTHER" id="PTHR31781">
    <property type="entry name" value="UNC80"/>
    <property type="match status" value="1"/>
</dbReference>
<dbReference type="Pfam" id="PF20262">
    <property type="entry name" value="UNC80_C"/>
    <property type="match status" value="1"/>
</dbReference>
<proteinExistence type="predicted"/>
<dbReference type="EMBL" id="CAJNOK010022679">
    <property type="protein sequence ID" value="CAF1351680.1"/>
    <property type="molecule type" value="Genomic_DNA"/>
</dbReference>
<accession>A0A8S2EZ48</accession>
<protein>
    <recommendedName>
        <fullName evidence="2">Protein UNC80 C-terminal domain-containing protein</fullName>
    </recommendedName>
</protein>
<organism evidence="3 5">
    <name type="scientific">Didymodactylos carnosus</name>
    <dbReference type="NCBI Taxonomy" id="1234261"/>
    <lineage>
        <taxon>Eukaryota</taxon>
        <taxon>Metazoa</taxon>
        <taxon>Spiralia</taxon>
        <taxon>Gnathifera</taxon>
        <taxon>Rotifera</taxon>
        <taxon>Eurotatoria</taxon>
        <taxon>Bdelloidea</taxon>
        <taxon>Philodinida</taxon>
        <taxon>Philodinidae</taxon>
        <taxon>Didymodactylos</taxon>
    </lineage>
</organism>
<comment type="caution">
    <text evidence="3">The sequence shown here is derived from an EMBL/GenBank/DDBJ whole genome shotgun (WGS) entry which is preliminary data.</text>
</comment>
<dbReference type="EMBL" id="CAJOBA010044318">
    <property type="protein sequence ID" value="CAF4162161.1"/>
    <property type="molecule type" value="Genomic_DNA"/>
</dbReference>
<dbReference type="GO" id="GO:0005261">
    <property type="term" value="F:monoatomic cation channel activity"/>
    <property type="evidence" value="ECO:0007669"/>
    <property type="project" value="TreeGrafter"/>
</dbReference>
<evidence type="ECO:0000313" key="3">
    <source>
        <dbReference type="EMBL" id="CAF1351680.1"/>
    </source>
</evidence>
<evidence type="ECO:0000313" key="4">
    <source>
        <dbReference type="EMBL" id="CAF4162161.1"/>
    </source>
</evidence>
<dbReference type="GO" id="GO:0034703">
    <property type="term" value="C:cation channel complex"/>
    <property type="evidence" value="ECO:0007669"/>
    <property type="project" value="TreeGrafter"/>
</dbReference>
<dbReference type="GO" id="GO:0030424">
    <property type="term" value="C:axon"/>
    <property type="evidence" value="ECO:0007669"/>
    <property type="project" value="TreeGrafter"/>
</dbReference>
<feature type="region of interest" description="Disordered" evidence="1">
    <location>
        <begin position="21"/>
        <end position="62"/>
    </location>
</feature>
<dbReference type="InterPro" id="IPR046460">
    <property type="entry name" value="UNC80_C"/>
</dbReference>
<feature type="compositionally biased region" description="Polar residues" evidence="1">
    <location>
        <begin position="21"/>
        <end position="35"/>
    </location>
</feature>
<dbReference type="Proteomes" id="UP000682733">
    <property type="component" value="Unassembled WGS sequence"/>
</dbReference>
<dbReference type="AlphaFoldDB" id="A0A8S2EZ48"/>
<feature type="domain" description="Protein UNC80 C-terminal" evidence="2">
    <location>
        <begin position="1"/>
        <end position="167"/>
    </location>
</feature>
<evidence type="ECO:0000256" key="1">
    <source>
        <dbReference type="SAM" id="MobiDB-lite"/>
    </source>
</evidence>